<dbReference type="Gene3D" id="1.10.10.10">
    <property type="entry name" value="Winged helix-like DNA-binding domain superfamily/Winged helix DNA-binding domain"/>
    <property type="match status" value="1"/>
</dbReference>
<dbReference type="SMART" id="SM00895">
    <property type="entry name" value="FCD"/>
    <property type="match status" value="1"/>
</dbReference>
<dbReference type="PRINTS" id="PR00035">
    <property type="entry name" value="HTHGNTR"/>
</dbReference>
<dbReference type="InterPro" id="IPR008920">
    <property type="entry name" value="TF_FadR/GntR_C"/>
</dbReference>
<evidence type="ECO:0000256" key="1">
    <source>
        <dbReference type="ARBA" id="ARBA00023015"/>
    </source>
</evidence>
<dbReference type="Proteomes" id="UP001315967">
    <property type="component" value="Chromosome"/>
</dbReference>
<proteinExistence type="predicted"/>
<dbReference type="PANTHER" id="PTHR43537">
    <property type="entry name" value="TRANSCRIPTIONAL REGULATOR, GNTR FAMILY"/>
    <property type="match status" value="1"/>
</dbReference>
<dbReference type="RefSeq" id="WP_313793307.1">
    <property type="nucleotide sequence ID" value="NZ_CP102453.1"/>
</dbReference>
<evidence type="ECO:0000256" key="3">
    <source>
        <dbReference type="ARBA" id="ARBA00023163"/>
    </source>
</evidence>
<keyword evidence="2" id="KW-0238">DNA-binding</keyword>
<reference evidence="5 6" key="1">
    <citation type="submission" date="2022-08" db="EMBL/GenBank/DDBJ databases">
        <title>Aerococcaceae sp. nov isolated from spoiled eye mask.</title>
        <authorList>
            <person name="Zhou G."/>
            <person name="Xie X.-B."/>
            <person name="Shi Q.-S."/>
            <person name="Wang Y.-S."/>
            <person name="Wen X."/>
            <person name="Peng H."/>
            <person name="Yang X.-J."/>
            <person name="Tao H.-B."/>
            <person name="Huang X.-M."/>
        </authorList>
    </citation>
    <scope>NUCLEOTIDE SEQUENCE [LARGE SCALE GENOMIC DNA]</scope>
    <source>
        <strain evidence="6">DM20194951</strain>
    </source>
</reference>
<gene>
    <name evidence="5" type="ORF">NRE15_13085</name>
</gene>
<dbReference type="CDD" id="cd07377">
    <property type="entry name" value="WHTH_GntR"/>
    <property type="match status" value="1"/>
</dbReference>
<feature type="domain" description="HTH gntR-type" evidence="4">
    <location>
        <begin position="9"/>
        <end position="77"/>
    </location>
</feature>
<evidence type="ECO:0000259" key="4">
    <source>
        <dbReference type="PROSITE" id="PS50949"/>
    </source>
</evidence>
<dbReference type="SUPFAM" id="SSF46785">
    <property type="entry name" value="Winged helix' DNA-binding domain"/>
    <property type="match status" value="1"/>
</dbReference>
<dbReference type="EMBL" id="CP102453">
    <property type="protein sequence ID" value="UUX33805.1"/>
    <property type="molecule type" value="Genomic_DNA"/>
</dbReference>
<accession>A0ABY5P5C0</accession>
<dbReference type="PANTHER" id="PTHR43537:SF5">
    <property type="entry name" value="UXU OPERON TRANSCRIPTIONAL REGULATOR"/>
    <property type="match status" value="1"/>
</dbReference>
<dbReference type="InterPro" id="IPR036388">
    <property type="entry name" value="WH-like_DNA-bd_sf"/>
</dbReference>
<keyword evidence="3" id="KW-0804">Transcription</keyword>
<protein>
    <submittedName>
        <fullName evidence="5">FadR family transcriptional regulator</fullName>
    </submittedName>
</protein>
<dbReference type="SMART" id="SM00345">
    <property type="entry name" value="HTH_GNTR"/>
    <property type="match status" value="1"/>
</dbReference>
<dbReference type="Pfam" id="PF07729">
    <property type="entry name" value="FCD"/>
    <property type="match status" value="1"/>
</dbReference>
<dbReference type="SUPFAM" id="SSF48008">
    <property type="entry name" value="GntR ligand-binding domain-like"/>
    <property type="match status" value="1"/>
</dbReference>
<evidence type="ECO:0000313" key="6">
    <source>
        <dbReference type="Proteomes" id="UP001315967"/>
    </source>
</evidence>
<dbReference type="InterPro" id="IPR036390">
    <property type="entry name" value="WH_DNA-bd_sf"/>
</dbReference>
<keyword evidence="6" id="KW-1185">Reference proteome</keyword>
<sequence>MSEEKLNHQTLSEKTAERIFDFIIKNGYQVGSKLPNEFTLAKELEVGRSTLREAIKILASQNIVEVKHGSGTYVKNLVSSQEDPLGFSQVEDTLKLTQDLFEMRFLIEPRMASLAAIHATDVEIDVIEQIVKAVEVEIEKDDAMHFQLDIQLHSAIAEASRNIAMKQLLPIIIESIQLYNDYFTSKEIKQATIESHREIAQAIRRRDSWGAYDAMSVHISQNRMVLNQMSAKNKSTGSNPS</sequence>
<dbReference type="Gene3D" id="1.20.120.530">
    <property type="entry name" value="GntR ligand-binding domain-like"/>
    <property type="match status" value="1"/>
</dbReference>
<name>A0ABY5P5C0_9LACT</name>
<keyword evidence="1" id="KW-0805">Transcription regulation</keyword>
<evidence type="ECO:0000256" key="2">
    <source>
        <dbReference type="ARBA" id="ARBA00023125"/>
    </source>
</evidence>
<evidence type="ECO:0000313" key="5">
    <source>
        <dbReference type="EMBL" id="UUX33805.1"/>
    </source>
</evidence>
<dbReference type="InterPro" id="IPR011711">
    <property type="entry name" value="GntR_C"/>
</dbReference>
<organism evidence="5 6">
    <name type="scientific">Fundicoccus culcitae</name>
    <dbReference type="NCBI Taxonomy" id="2969821"/>
    <lineage>
        <taxon>Bacteria</taxon>
        <taxon>Bacillati</taxon>
        <taxon>Bacillota</taxon>
        <taxon>Bacilli</taxon>
        <taxon>Lactobacillales</taxon>
        <taxon>Aerococcaceae</taxon>
        <taxon>Fundicoccus</taxon>
    </lineage>
</organism>
<dbReference type="PROSITE" id="PS50949">
    <property type="entry name" value="HTH_GNTR"/>
    <property type="match status" value="1"/>
</dbReference>
<dbReference type="InterPro" id="IPR000524">
    <property type="entry name" value="Tscrpt_reg_HTH_GntR"/>
</dbReference>
<dbReference type="Pfam" id="PF00392">
    <property type="entry name" value="GntR"/>
    <property type="match status" value="1"/>
</dbReference>